<proteinExistence type="predicted"/>
<evidence type="ECO:0000313" key="1">
    <source>
        <dbReference type="EMBL" id="EKC46066.1"/>
    </source>
</evidence>
<dbReference type="EMBL" id="AJWY01013730">
    <property type="protein sequence ID" value="EKC46066.1"/>
    <property type="molecule type" value="Genomic_DNA"/>
</dbReference>
<sequence>MLDTSRLWRAVMHRLQAEYPEVEY</sequence>
<reference evidence="1" key="1">
    <citation type="journal article" date="2013" name="Environ. Microbiol.">
        <title>Microbiota from the distal guts of lean and obese adolescents exhibit partial functional redundancy besides clear differences in community structure.</title>
        <authorList>
            <person name="Ferrer M."/>
            <person name="Ruiz A."/>
            <person name="Lanza F."/>
            <person name="Haange S.B."/>
            <person name="Oberbach A."/>
            <person name="Till H."/>
            <person name="Bargiela R."/>
            <person name="Campoy C."/>
            <person name="Segura M.T."/>
            <person name="Richter M."/>
            <person name="von Bergen M."/>
            <person name="Seifert J."/>
            <person name="Suarez A."/>
        </authorList>
    </citation>
    <scope>NUCLEOTIDE SEQUENCE</scope>
</reference>
<name>K1SF96_9ZZZZ</name>
<protein>
    <submittedName>
        <fullName evidence="1">Uncharacterized protein</fullName>
    </submittedName>
</protein>
<comment type="caution">
    <text evidence="1">The sequence shown here is derived from an EMBL/GenBank/DDBJ whole genome shotgun (WGS) entry which is preliminary data.</text>
</comment>
<dbReference type="AlphaFoldDB" id="K1SF96"/>
<accession>K1SF96</accession>
<organism evidence="1">
    <name type="scientific">human gut metagenome</name>
    <dbReference type="NCBI Taxonomy" id="408170"/>
    <lineage>
        <taxon>unclassified sequences</taxon>
        <taxon>metagenomes</taxon>
        <taxon>organismal metagenomes</taxon>
    </lineage>
</organism>
<feature type="non-terminal residue" evidence="1">
    <location>
        <position position="24"/>
    </location>
</feature>
<gene>
    <name evidence="1" type="ORF">LEA_19985</name>
</gene>